<evidence type="ECO:0000256" key="7">
    <source>
        <dbReference type="ARBA" id="ARBA00022884"/>
    </source>
</evidence>
<evidence type="ECO:0000256" key="8">
    <source>
        <dbReference type="ARBA" id="ARBA00023042"/>
    </source>
</evidence>
<dbReference type="InterPro" id="IPR012816">
    <property type="entry name" value="NADAR"/>
</dbReference>
<keyword evidence="8" id="KW-0506">mRNA capping</keyword>
<keyword evidence="9" id="KW-0342">GTP-binding</keyword>
<dbReference type="InterPro" id="IPR001339">
    <property type="entry name" value="mRNA_cap_enzyme_adenylation"/>
</dbReference>
<dbReference type="InterPro" id="IPR013846">
    <property type="entry name" value="mRNA_cap_enzyme_C"/>
</dbReference>
<dbReference type="Gene3D" id="3.30.470.30">
    <property type="entry name" value="DNA ligase/mRNA capping enzyme"/>
    <property type="match status" value="1"/>
</dbReference>
<dbReference type="GO" id="GO:0003723">
    <property type="term" value="F:RNA binding"/>
    <property type="evidence" value="ECO:0007669"/>
    <property type="project" value="UniProtKB-KW"/>
</dbReference>
<evidence type="ECO:0000256" key="9">
    <source>
        <dbReference type="ARBA" id="ARBA00023134"/>
    </source>
</evidence>
<dbReference type="InterPro" id="IPR012340">
    <property type="entry name" value="NA-bd_OB-fold"/>
</dbReference>
<evidence type="ECO:0000256" key="6">
    <source>
        <dbReference type="ARBA" id="ARBA00022741"/>
    </source>
</evidence>
<dbReference type="GO" id="GO:0005524">
    <property type="term" value="F:ATP binding"/>
    <property type="evidence" value="ECO:0007669"/>
    <property type="project" value="InterPro"/>
</dbReference>
<dbReference type="PROSITE" id="PS51562">
    <property type="entry name" value="RNA_CAP0_MT"/>
    <property type="match status" value="1"/>
</dbReference>
<feature type="domain" description="MRNA cap 0 methyltransferase" evidence="10">
    <location>
        <begin position="637"/>
        <end position="918"/>
    </location>
</feature>
<dbReference type="SUPFAM" id="SSF56091">
    <property type="entry name" value="DNA ligase/mRNA capping enzyme, catalytic domain"/>
    <property type="match status" value="1"/>
</dbReference>
<proteinExistence type="predicted"/>
<dbReference type="PANTHER" id="PTHR12189:SF2">
    <property type="entry name" value="MRNA CAP GUANINE-N7 METHYLTRANSFERASE"/>
    <property type="match status" value="1"/>
</dbReference>
<dbReference type="Gene3D" id="1.10.357.40">
    <property type="entry name" value="YbiA-like"/>
    <property type="match status" value="1"/>
</dbReference>
<protein>
    <recommendedName>
        <fullName evidence="10">mRNA cap 0 methyltransferase domain-containing protein</fullName>
    </recommendedName>
</protein>
<evidence type="ECO:0000256" key="3">
    <source>
        <dbReference type="ARBA" id="ARBA00022664"/>
    </source>
</evidence>
<dbReference type="AlphaFoldDB" id="A0A6C0K156"/>
<sequence length="1111" mass="127845">MDIPLDVSSFVDIAKKDPHAEVECKLFSGKIQTKDVADRIQEQILTLCIGPQKDEHRLTIMYGDGNRVNVLGIQNIQTVCITNSFKEVPLFVEKKQRYFESDLGKKDMIDAPELSARFTLRSEQMVRKDWEGNPSDPKGHIRLLHRKSFISASQLFQIDFSVVKTRPMNSKQSIRDMLKQTHTYELEIEFVNKGTELASSAILEDLKQIIYGISTAYYQSPFLLPVSDLQRYSQEFLASSNEFVNPVTMIRRHLRAENPHNILHDYTVTNKADGERRGLYVTRDKKLIMVNKNGQVTWTGITGLSDTHVGDFLDGEYIPAHHLFCIFDVYRFRGRDTRGLPLMKTDEDTLKNPLNSRLGCAREFIQDLKTQFRMTPALQQIRIETKLFLAGDGPAMEECIRTMLDTTFEYETDGLIFTPRSSPVAPRGDRKGRTWLRVYKWKPPHLNTIDFLVRMSSEETFDVVRKTKAKSGELYISRNAGEDIVFPRETMTGEYSPPKLPPDLQRVADTNTRIPSVFQPELPRDPDAYKIMVPVNEKGLTVDSFGNRIEDNTIVECSYDMELNRWTILRTRYDKTHSYRVLRKPEYGNDVSTANSIWTSIHVPVTEEMVRTLFTNPLDHALEDDSYYRDDLNRKDRIFTDVYQFHNRIKDLVYSNTVKHEDTLLELASGRGGDLPRWKRSKVSKVVAVDISLSNINSPTQGAAIRYIQDKQNHPHDYIPPCLFVQGDMNVFPLFDQDDKYMSILTGKEHGSTKYLSQFDGLHSFDAISCQFAMHYACETEEVFRAFAKNLQKYGKDTFFGTCSDGQSIYSLLVGKKAHLFGRDKRIAGEYFKLYEDRESWPEEFGMPVRVSLESFDKPAVEYLVPFEKVTRILDEHGWDLVETKLFKEWYSSQTRTTLTVEEQEFSFLNRSFLFRRSKTKKEAPAEAVAEAVAEAPKKRKLIVKDEPVPILFHGADESKGDHRYLSVMSSHPIDVDSVSFPTVEHYFQAMKAKEFKDDEIYKKILTAKTPKAAKAMGDKIKNVVTEVWDAKKDAVMYTGLRAKFVQHPELRKQLLETGDLPIGDANARDTYWGIGTAETSEKSKHPSKWRGKNKLGVMLMDLRTEFRAES</sequence>
<dbReference type="NCBIfam" id="TIGR02464">
    <property type="entry name" value="ribofla_fusion"/>
    <property type="match status" value="1"/>
</dbReference>
<dbReference type="SUPFAM" id="SSF50249">
    <property type="entry name" value="Nucleic acid-binding proteins"/>
    <property type="match status" value="1"/>
</dbReference>
<dbReference type="GO" id="GO:0005634">
    <property type="term" value="C:nucleus"/>
    <property type="evidence" value="ECO:0007669"/>
    <property type="project" value="TreeGrafter"/>
</dbReference>
<evidence type="ECO:0000259" key="10">
    <source>
        <dbReference type="PROSITE" id="PS51562"/>
    </source>
</evidence>
<comment type="pathway">
    <text evidence="1">mRNA processing; mRNA capping.</text>
</comment>
<evidence type="ECO:0000256" key="5">
    <source>
        <dbReference type="ARBA" id="ARBA00022691"/>
    </source>
</evidence>
<dbReference type="SUPFAM" id="SSF143990">
    <property type="entry name" value="YbiA-like"/>
    <property type="match status" value="1"/>
</dbReference>
<dbReference type="Pfam" id="PF03291">
    <property type="entry name" value="mRNA_G-N7_MeTrfase"/>
    <property type="match status" value="1"/>
</dbReference>
<dbReference type="Gene3D" id="3.40.50.150">
    <property type="entry name" value="Vaccinia Virus protein VP39"/>
    <property type="match status" value="1"/>
</dbReference>
<dbReference type="Gene3D" id="2.40.50.140">
    <property type="entry name" value="Nucleic acid-binding proteins"/>
    <property type="match status" value="1"/>
</dbReference>
<dbReference type="InterPro" id="IPR033469">
    <property type="entry name" value="CYTH-like_dom_sf"/>
</dbReference>
<keyword evidence="3" id="KW-0507">mRNA processing</keyword>
<keyword evidence="2" id="KW-0489">Methyltransferase</keyword>
<dbReference type="GO" id="GO:0004484">
    <property type="term" value="F:mRNA guanylyltransferase activity"/>
    <property type="evidence" value="ECO:0007669"/>
    <property type="project" value="InterPro"/>
</dbReference>
<evidence type="ECO:0000256" key="2">
    <source>
        <dbReference type="ARBA" id="ARBA00022603"/>
    </source>
</evidence>
<reference evidence="11" key="1">
    <citation type="journal article" date="2020" name="Nature">
        <title>Giant virus diversity and host interactions through global metagenomics.</title>
        <authorList>
            <person name="Schulz F."/>
            <person name="Roux S."/>
            <person name="Paez-Espino D."/>
            <person name="Jungbluth S."/>
            <person name="Walsh D.A."/>
            <person name="Denef V.J."/>
            <person name="McMahon K.D."/>
            <person name="Konstantinidis K.T."/>
            <person name="Eloe-Fadrosh E.A."/>
            <person name="Kyrpides N.C."/>
            <person name="Woyke T."/>
        </authorList>
    </citation>
    <scope>NUCLEOTIDE SEQUENCE</scope>
    <source>
        <strain evidence="11">GVMAG-S-1101164-164</strain>
    </source>
</reference>
<dbReference type="SUPFAM" id="SSF55154">
    <property type="entry name" value="CYTH-like phosphatases"/>
    <property type="match status" value="1"/>
</dbReference>
<dbReference type="GO" id="GO:0005525">
    <property type="term" value="F:GTP binding"/>
    <property type="evidence" value="ECO:0007669"/>
    <property type="project" value="UniProtKB-KW"/>
</dbReference>
<evidence type="ECO:0000313" key="11">
    <source>
        <dbReference type="EMBL" id="QHU09898.1"/>
    </source>
</evidence>
<accession>A0A6C0K156</accession>
<dbReference type="PANTHER" id="PTHR12189">
    <property type="entry name" value="MRNA GUANINE-7- METHYLTRANSFERASE"/>
    <property type="match status" value="1"/>
</dbReference>
<dbReference type="InterPro" id="IPR039753">
    <property type="entry name" value="RG7MT1"/>
</dbReference>
<keyword evidence="6" id="KW-0547">Nucleotide-binding</keyword>
<dbReference type="Pfam" id="PF08719">
    <property type="entry name" value="NADAR"/>
    <property type="match status" value="1"/>
</dbReference>
<dbReference type="UniPathway" id="UPA00922"/>
<dbReference type="Pfam" id="PF01331">
    <property type="entry name" value="mRNA_cap_enzyme"/>
    <property type="match status" value="1"/>
</dbReference>
<keyword evidence="5" id="KW-0949">S-adenosyl-L-methionine</keyword>
<dbReference type="InterPro" id="IPR004971">
    <property type="entry name" value="mRNA_G-N7_MeTrfase_dom"/>
</dbReference>
<dbReference type="CDD" id="cd15457">
    <property type="entry name" value="NADAR"/>
    <property type="match status" value="1"/>
</dbReference>
<dbReference type="SUPFAM" id="SSF53335">
    <property type="entry name" value="S-adenosyl-L-methionine-dependent methyltransferases"/>
    <property type="match status" value="1"/>
</dbReference>
<evidence type="ECO:0000256" key="1">
    <source>
        <dbReference type="ARBA" id="ARBA00005129"/>
    </source>
</evidence>
<dbReference type="GO" id="GO:0004482">
    <property type="term" value="F:mRNA 5'-cap (guanine-N7-)-methyltransferase activity"/>
    <property type="evidence" value="ECO:0007669"/>
    <property type="project" value="InterPro"/>
</dbReference>
<dbReference type="Pfam" id="PF03919">
    <property type="entry name" value="mRNA_cap_C"/>
    <property type="match status" value="1"/>
</dbReference>
<dbReference type="InterPro" id="IPR029063">
    <property type="entry name" value="SAM-dependent_MTases_sf"/>
</dbReference>
<dbReference type="InterPro" id="IPR037238">
    <property type="entry name" value="YbiA-like_sf"/>
</dbReference>
<keyword evidence="4" id="KW-0808">Transferase</keyword>
<organism evidence="11">
    <name type="scientific">viral metagenome</name>
    <dbReference type="NCBI Taxonomy" id="1070528"/>
    <lineage>
        <taxon>unclassified sequences</taxon>
        <taxon>metagenomes</taxon>
        <taxon>organismal metagenomes</taxon>
    </lineage>
</organism>
<evidence type="ECO:0000256" key="4">
    <source>
        <dbReference type="ARBA" id="ARBA00022679"/>
    </source>
</evidence>
<keyword evidence="7" id="KW-0694">RNA-binding</keyword>
<dbReference type="EMBL" id="MN740746">
    <property type="protein sequence ID" value="QHU09898.1"/>
    <property type="molecule type" value="Genomic_DNA"/>
</dbReference>
<name>A0A6C0K156_9ZZZZ</name>